<comment type="caution">
    <text evidence="3">The sequence shown here is derived from an EMBL/GenBank/DDBJ whole genome shotgun (WGS) entry which is preliminary data.</text>
</comment>
<dbReference type="Pfam" id="PF13472">
    <property type="entry name" value="Lipase_GDSL_2"/>
    <property type="match status" value="1"/>
</dbReference>
<protein>
    <submittedName>
        <fullName evidence="3">Acyl-CoA thioesterase-1</fullName>
        <ecNumber evidence="3">3.1.1.5</ecNumber>
        <ecNumber evidence="3">3.1.2.-</ecNumber>
    </submittedName>
</protein>
<feature type="chain" id="PRO_5030592870" evidence="1">
    <location>
        <begin position="26"/>
        <end position="217"/>
    </location>
</feature>
<evidence type="ECO:0000256" key="1">
    <source>
        <dbReference type="SAM" id="SignalP"/>
    </source>
</evidence>
<reference evidence="3 4" key="1">
    <citation type="submission" date="2020-08" db="EMBL/GenBank/DDBJ databases">
        <title>Genomic Encyclopedia of Type Strains, Phase IV (KMG-IV): sequencing the most valuable type-strain genomes for metagenomic binning, comparative biology and taxonomic classification.</title>
        <authorList>
            <person name="Goeker M."/>
        </authorList>
    </citation>
    <scope>NUCLEOTIDE SEQUENCE [LARGE SCALE GENOMIC DNA]</scope>
    <source>
        <strain evidence="3 4">DSM 25024</strain>
    </source>
</reference>
<evidence type="ECO:0000313" key="4">
    <source>
        <dbReference type="Proteomes" id="UP000531216"/>
    </source>
</evidence>
<dbReference type="EMBL" id="JACIDO010000001">
    <property type="protein sequence ID" value="MBB3934028.1"/>
    <property type="molecule type" value="Genomic_DNA"/>
</dbReference>
<feature type="signal peptide" evidence="1">
    <location>
        <begin position="1"/>
        <end position="25"/>
    </location>
</feature>
<gene>
    <name evidence="3" type="ORF">GGR05_000139</name>
</gene>
<dbReference type="AlphaFoldDB" id="A0A7W6BL71"/>
<dbReference type="PROSITE" id="PS01098">
    <property type="entry name" value="LIPASE_GDSL_SER"/>
    <property type="match status" value="1"/>
</dbReference>
<feature type="domain" description="SGNH hydrolase-type esterase" evidence="2">
    <location>
        <begin position="34"/>
        <end position="195"/>
    </location>
</feature>
<dbReference type="GO" id="GO:0004622">
    <property type="term" value="F:phosphatidylcholine lysophospholipase activity"/>
    <property type="evidence" value="ECO:0007669"/>
    <property type="project" value="UniProtKB-EC"/>
</dbReference>
<dbReference type="PANTHER" id="PTHR30383:SF24">
    <property type="entry name" value="THIOESTERASE 1_PROTEASE 1_LYSOPHOSPHOLIPASE L1"/>
    <property type="match status" value="1"/>
</dbReference>
<dbReference type="EC" id="3.1.2.-" evidence="3"/>
<keyword evidence="1" id="KW-0732">Signal</keyword>
<sequence length="217" mass="22290">MQRFQSLLAFVTIGLGLALGAPARAQETAPQVVAFGDSLSAGYGVGPGESFPDQLQAALNAAGHPARVVNAGVSGDTTTGGLARLDWSVPADAQVVIVELGANDALRGVSPDVTRNNLDAILTKLKARPNTQVLLAGMISPPNMGPDYAAKFNPIYGELAAKHGVPLYPFFLEGVAGNGSLNQADYMHPNAQGVAVIVKGILPQVIKALEASARAQG</sequence>
<dbReference type="OrthoDB" id="9786188at2"/>
<dbReference type="InterPro" id="IPR051532">
    <property type="entry name" value="Ester_Hydrolysis_Enzymes"/>
</dbReference>
<organism evidence="3 4">
    <name type="scientific">Aureimonas phyllosphaerae</name>
    <dbReference type="NCBI Taxonomy" id="1166078"/>
    <lineage>
        <taxon>Bacteria</taxon>
        <taxon>Pseudomonadati</taxon>
        <taxon>Pseudomonadota</taxon>
        <taxon>Alphaproteobacteria</taxon>
        <taxon>Hyphomicrobiales</taxon>
        <taxon>Aurantimonadaceae</taxon>
        <taxon>Aureimonas</taxon>
    </lineage>
</organism>
<dbReference type="RefSeq" id="WP_090961573.1">
    <property type="nucleotide sequence ID" value="NZ_FOOA01000004.1"/>
</dbReference>
<dbReference type="PANTHER" id="PTHR30383">
    <property type="entry name" value="THIOESTERASE 1/PROTEASE 1/LYSOPHOSPHOLIPASE L1"/>
    <property type="match status" value="1"/>
</dbReference>
<evidence type="ECO:0000259" key="2">
    <source>
        <dbReference type="Pfam" id="PF13472"/>
    </source>
</evidence>
<dbReference type="Gene3D" id="3.40.50.1110">
    <property type="entry name" value="SGNH hydrolase"/>
    <property type="match status" value="1"/>
</dbReference>
<dbReference type="InterPro" id="IPR013830">
    <property type="entry name" value="SGNH_hydro"/>
</dbReference>
<name>A0A7W6BL71_9HYPH</name>
<evidence type="ECO:0000313" key="3">
    <source>
        <dbReference type="EMBL" id="MBB3934028.1"/>
    </source>
</evidence>
<keyword evidence="3" id="KW-0378">Hydrolase</keyword>
<dbReference type="InterPro" id="IPR008265">
    <property type="entry name" value="Lipase_GDSL_AS"/>
</dbReference>
<accession>A0A7W6BL71</accession>
<dbReference type="EC" id="3.1.1.5" evidence="3"/>
<proteinExistence type="predicted"/>
<dbReference type="GO" id="GO:0006629">
    <property type="term" value="P:lipid metabolic process"/>
    <property type="evidence" value="ECO:0007669"/>
    <property type="project" value="InterPro"/>
</dbReference>
<dbReference type="Proteomes" id="UP000531216">
    <property type="component" value="Unassembled WGS sequence"/>
</dbReference>
<keyword evidence="4" id="KW-1185">Reference proteome</keyword>
<dbReference type="InterPro" id="IPR036514">
    <property type="entry name" value="SGNH_hydro_sf"/>
</dbReference>
<dbReference type="CDD" id="cd01822">
    <property type="entry name" value="Lysophospholipase_L1_like"/>
    <property type="match status" value="1"/>
</dbReference>
<dbReference type="SUPFAM" id="SSF52266">
    <property type="entry name" value="SGNH hydrolase"/>
    <property type="match status" value="1"/>
</dbReference>